<dbReference type="Pfam" id="PF22486">
    <property type="entry name" value="MATH_2"/>
    <property type="match status" value="1"/>
</dbReference>
<organism evidence="4 5">
    <name type="scientific">Caenorhabditis bovis</name>
    <dbReference type="NCBI Taxonomy" id="2654633"/>
    <lineage>
        <taxon>Eukaryota</taxon>
        <taxon>Metazoa</taxon>
        <taxon>Ecdysozoa</taxon>
        <taxon>Nematoda</taxon>
        <taxon>Chromadorea</taxon>
        <taxon>Rhabditida</taxon>
        <taxon>Rhabditina</taxon>
        <taxon>Rhabditomorpha</taxon>
        <taxon>Rhabditoidea</taxon>
        <taxon>Rhabditidae</taxon>
        <taxon>Peloderinae</taxon>
        <taxon>Caenorhabditis</taxon>
    </lineage>
</organism>
<dbReference type="Pfam" id="PF00651">
    <property type="entry name" value="BTB"/>
    <property type="match status" value="1"/>
</dbReference>
<evidence type="ECO:0000259" key="3">
    <source>
        <dbReference type="PROSITE" id="PS50144"/>
    </source>
</evidence>
<dbReference type="PROSITE" id="PS50097">
    <property type="entry name" value="BTB"/>
    <property type="match status" value="1"/>
</dbReference>
<dbReference type="Proteomes" id="UP000494206">
    <property type="component" value="Unassembled WGS sequence"/>
</dbReference>
<keyword evidence="5" id="KW-1185">Reference proteome</keyword>
<feature type="compositionally biased region" description="Low complexity" evidence="1">
    <location>
        <begin position="22"/>
        <end position="31"/>
    </location>
</feature>
<dbReference type="InterPro" id="IPR002083">
    <property type="entry name" value="MATH/TRAF_dom"/>
</dbReference>
<sequence>MSSSNRESKSDSSFGQMLDSGNNPSSSRRPSTANNECVTTVDPVILTQRWTISNFDSLIKLSQPGSCLRSTVFRDDAIPDACWQLCLYPGGKREENANNVSLFLKMSATSPSKEVILKAEYRFYFLDDKEEPKFSNVNIGEFHAKPPKGGHSWGLRNIPTQKVQNSIRSDKSLVISCQIELIPDVSKVPCRRVPMVPTVKMPINSLPTSWVESELRMLESAEGYDMEIEAGIDECEKFYVHSFKLSAHSDVFRRMFTHSDILETSEKRLRISDFTPTAVRAMLQFMYGGVIRMDLEIEDTMEVMQIAEKYQIESLKRTCEQYLLDRLVVSNVLDCLAQGDTFQSVILTEACMEYIVHHRHKVMSMPAWKAFLQAKPSLGNEVLGKILSVTDVSPPLKKSRI</sequence>
<dbReference type="InterPro" id="IPR008974">
    <property type="entry name" value="TRAF-like"/>
</dbReference>
<dbReference type="CDD" id="cd18186">
    <property type="entry name" value="BTB_POZ_ZBTB_KLHL-like"/>
    <property type="match status" value="1"/>
</dbReference>
<feature type="domain" description="BTB" evidence="2">
    <location>
        <begin position="224"/>
        <end position="295"/>
    </location>
</feature>
<protein>
    <recommendedName>
        <fullName evidence="6">BTB domain-containing protein</fullName>
    </recommendedName>
</protein>
<dbReference type="EMBL" id="CADEPM010000007">
    <property type="protein sequence ID" value="CAB3408698.1"/>
    <property type="molecule type" value="Genomic_DNA"/>
</dbReference>
<dbReference type="SUPFAM" id="SSF49599">
    <property type="entry name" value="TRAF domain-like"/>
    <property type="match status" value="1"/>
</dbReference>
<dbReference type="PANTHER" id="PTHR24413">
    <property type="entry name" value="SPECKLE-TYPE POZ PROTEIN"/>
    <property type="match status" value="1"/>
</dbReference>
<gene>
    <name evidence="4" type="ORF">CBOVIS_LOCUS10444</name>
</gene>
<accession>A0A8S1EYA2</accession>
<dbReference type="Gene3D" id="1.25.40.420">
    <property type="match status" value="1"/>
</dbReference>
<reference evidence="4 5" key="1">
    <citation type="submission" date="2020-04" db="EMBL/GenBank/DDBJ databases">
        <authorList>
            <person name="Laetsch R D."/>
            <person name="Stevens L."/>
            <person name="Kumar S."/>
            <person name="Blaxter L. M."/>
        </authorList>
    </citation>
    <scope>NUCLEOTIDE SEQUENCE [LARGE SCALE GENOMIC DNA]</scope>
</reference>
<feature type="compositionally biased region" description="Basic and acidic residues" evidence="1">
    <location>
        <begin position="1"/>
        <end position="10"/>
    </location>
</feature>
<dbReference type="SMART" id="SM00225">
    <property type="entry name" value="BTB"/>
    <property type="match status" value="1"/>
</dbReference>
<evidence type="ECO:0008006" key="6">
    <source>
        <dbReference type="Google" id="ProtNLM"/>
    </source>
</evidence>
<dbReference type="SUPFAM" id="SSF54695">
    <property type="entry name" value="POZ domain"/>
    <property type="match status" value="1"/>
</dbReference>
<proteinExistence type="predicted"/>
<dbReference type="GO" id="GO:0030163">
    <property type="term" value="P:protein catabolic process"/>
    <property type="evidence" value="ECO:0007669"/>
    <property type="project" value="UniProtKB-ARBA"/>
</dbReference>
<feature type="domain" description="MATH" evidence="3">
    <location>
        <begin position="45"/>
        <end position="179"/>
    </location>
</feature>
<dbReference type="Gene3D" id="2.60.210.10">
    <property type="entry name" value="Apoptosis, Tumor Necrosis Factor Receptor Associated Protein 2, Chain A"/>
    <property type="match status" value="1"/>
</dbReference>
<evidence type="ECO:0000313" key="5">
    <source>
        <dbReference type="Proteomes" id="UP000494206"/>
    </source>
</evidence>
<dbReference type="AlphaFoldDB" id="A0A8S1EYA2"/>
<evidence type="ECO:0000259" key="2">
    <source>
        <dbReference type="PROSITE" id="PS50097"/>
    </source>
</evidence>
<comment type="caution">
    <text evidence="4">The sequence shown here is derived from an EMBL/GenBank/DDBJ whole genome shotgun (WGS) entry which is preliminary data.</text>
</comment>
<dbReference type="CDD" id="cd14733">
    <property type="entry name" value="BACK"/>
    <property type="match status" value="1"/>
</dbReference>
<evidence type="ECO:0000313" key="4">
    <source>
        <dbReference type="EMBL" id="CAB3408698.1"/>
    </source>
</evidence>
<dbReference type="InterPro" id="IPR011333">
    <property type="entry name" value="SKP1/BTB/POZ_sf"/>
</dbReference>
<dbReference type="CDD" id="cd00121">
    <property type="entry name" value="MATH"/>
    <property type="match status" value="1"/>
</dbReference>
<name>A0A8S1EYA2_9PELO</name>
<dbReference type="PROSITE" id="PS50144">
    <property type="entry name" value="MATH"/>
    <property type="match status" value="1"/>
</dbReference>
<evidence type="ECO:0000256" key="1">
    <source>
        <dbReference type="SAM" id="MobiDB-lite"/>
    </source>
</evidence>
<dbReference type="OrthoDB" id="5771911at2759"/>
<dbReference type="InterPro" id="IPR000210">
    <property type="entry name" value="BTB/POZ_dom"/>
</dbReference>
<dbReference type="Gene3D" id="3.30.710.10">
    <property type="entry name" value="Potassium Channel Kv1.1, Chain A"/>
    <property type="match status" value="1"/>
</dbReference>
<feature type="region of interest" description="Disordered" evidence="1">
    <location>
        <begin position="1"/>
        <end position="35"/>
    </location>
</feature>